<dbReference type="EMBL" id="OP429124">
    <property type="protein sequence ID" value="WEG69294.1"/>
    <property type="molecule type" value="Genomic_DNA"/>
</dbReference>
<keyword evidence="2" id="KW-0812">Transmembrane</keyword>
<evidence type="ECO:0000313" key="3">
    <source>
        <dbReference type="EMBL" id="WEG69156.1"/>
    </source>
</evidence>
<evidence type="ECO:0000313" key="5">
    <source>
        <dbReference type="EMBL" id="WEG69433.1"/>
    </source>
</evidence>
<evidence type="ECO:0000313" key="7">
    <source>
        <dbReference type="EMBL" id="WEG71383.1"/>
    </source>
</evidence>
<keyword evidence="2" id="KW-0472">Membrane</keyword>
<feature type="region of interest" description="Disordered" evidence="1">
    <location>
        <begin position="113"/>
        <end position="168"/>
    </location>
</feature>
<reference evidence="5" key="2">
    <citation type="submission" date="2023-06" db="EMBL/GenBank/DDBJ databases">
        <title>Isolation and genome sequencing of cytomegaloviruses from Natal multimammate mice (Mastomys natalensis).</title>
        <authorList>
            <person name="Jarvis M.A."/>
            <person name="Davison A.J."/>
        </authorList>
    </citation>
    <scope>NUCLEOTIDE SEQUENCE</scope>
    <source>
        <strain evidence="3">Mnat18</strain>
        <strain evidence="4">Mnat19</strain>
        <strain evidence="7">Mnat2</strain>
        <strain evidence="5">Mnat29</strain>
        <strain evidence="6">Mnat33</strain>
    </source>
</reference>
<evidence type="ECO:0000256" key="2">
    <source>
        <dbReference type="SAM" id="Phobius"/>
    </source>
</evidence>
<feature type="compositionally biased region" description="Low complexity" evidence="1">
    <location>
        <begin position="138"/>
        <end position="151"/>
    </location>
</feature>
<organism evidence="5">
    <name type="scientific">Mastomys natalensis cytomegalovirus 2</name>
    <dbReference type="NCBI Taxonomy" id="2973540"/>
    <lineage>
        <taxon>Viruses</taxon>
        <taxon>Duplodnaviria</taxon>
        <taxon>Heunggongvirae</taxon>
        <taxon>Peploviricota</taxon>
        <taxon>Herviviricetes</taxon>
        <taxon>Herpesvirales</taxon>
        <taxon>Orthoherpesviridae</taxon>
        <taxon>Betaherpesvirinae</taxon>
        <taxon>Muromegalovirus</taxon>
    </lineage>
</organism>
<protein>
    <submittedName>
        <fullName evidence="5">Membrane protein m167</fullName>
    </submittedName>
</protein>
<keyword evidence="2" id="KW-1133">Transmembrane helix</keyword>
<evidence type="ECO:0000313" key="6">
    <source>
        <dbReference type="EMBL" id="WEG69709.1"/>
    </source>
</evidence>
<dbReference type="EMBL" id="OP429141">
    <property type="protein sequence ID" value="WEG71662.1"/>
    <property type="molecule type" value="Genomic_DNA"/>
</dbReference>
<feature type="transmembrane region" description="Helical" evidence="2">
    <location>
        <begin position="398"/>
        <end position="423"/>
    </location>
</feature>
<dbReference type="EMBL" id="OP429127">
    <property type="protein sequence ID" value="WEG69709.1"/>
    <property type="molecule type" value="Genomic_DNA"/>
</dbReference>
<dbReference type="EMBL" id="OP429139">
    <property type="protein sequence ID" value="WEG71383.1"/>
    <property type="molecule type" value="Genomic_DNA"/>
</dbReference>
<dbReference type="EMBL" id="OP429123">
    <property type="protein sequence ID" value="WEG69156.1"/>
    <property type="molecule type" value="Genomic_DNA"/>
</dbReference>
<accession>A0A9Y1N828</accession>
<sequence>MRPSLGVSRGAGRRREPALAWLLACLCVPPAPASGGWDSRWTLPWADLRRPQITTAFRGGRTVAECTWQGTSPRGNGSWWHVVGQTRRALARFEGAAFEWMSSRLHGGAWSWPDPSWSGSPPPSQRTGGTAPRRDGDSGSSSRPPRSVDGGWSDERTRQSTSNRASERRVHSWLALPEDFAGTLGCGVWNSSSEVLVAPAPSLSWAESSPPHWAVSCLPRPSALRRGAPRSGPSAFLWWLNGSLAATVSFPQTWQSPQIISLSRAAVPSEGPGAEGFSYARGPPEWRSRAEDTDGAAAATTVRPWDEETEEDYGDSLVRAARPPESGPRARLHREWYEVDTATGRLLISEAAWLEGSLCVACAAFQHGRLGVATTMCRLRPLSRRASPGSPRSAAVCAWSATAAAIGGAIFGVLAATALLLSLHPLRRGSVRLRNSS</sequence>
<dbReference type="EMBL" id="OP429125">
    <property type="protein sequence ID" value="WEG69433.1"/>
    <property type="molecule type" value="Genomic_DNA"/>
</dbReference>
<evidence type="ECO:0000256" key="1">
    <source>
        <dbReference type="SAM" id="MobiDB-lite"/>
    </source>
</evidence>
<gene>
    <name evidence="5" type="primary">m167</name>
</gene>
<evidence type="ECO:0000313" key="4">
    <source>
        <dbReference type="EMBL" id="WEG69294.1"/>
    </source>
</evidence>
<reference evidence="5" key="1">
    <citation type="submission" date="2022-09" db="EMBL/GenBank/DDBJ databases">
        <authorList>
            <person name="Vucak M."/>
            <person name="Davison A.J."/>
        </authorList>
    </citation>
    <scope>NUCLEOTIDE SEQUENCE</scope>
    <source>
        <strain evidence="3">Mnat18</strain>
        <strain evidence="4">Mnat19</strain>
        <strain evidence="7">Mnat2</strain>
        <strain evidence="5">Mnat29</strain>
        <strain evidence="6">Mnat33</strain>
    </source>
</reference>
<proteinExistence type="predicted"/>
<name>A0A9Y1N828_9BETA</name>
<feature type="region of interest" description="Disordered" evidence="1">
    <location>
        <begin position="273"/>
        <end position="326"/>
    </location>
</feature>